<reference evidence="2 3" key="1">
    <citation type="submission" date="2020-07" db="EMBL/GenBank/DDBJ databases">
        <title>Sequencing the genomes of 1000 actinobacteria strains.</title>
        <authorList>
            <person name="Klenk H.-P."/>
        </authorList>
    </citation>
    <scope>NUCLEOTIDE SEQUENCE [LARGE SCALE GENOMIC DNA]</scope>
    <source>
        <strain evidence="2 3">DSM 26341</strain>
    </source>
</reference>
<keyword evidence="2" id="KW-0378">Hydrolase</keyword>
<dbReference type="SUPFAM" id="SSF56601">
    <property type="entry name" value="beta-lactamase/transpeptidase-like"/>
    <property type="match status" value="1"/>
</dbReference>
<name>A0A7Z0D1W3_9MICO</name>
<dbReference type="Proteomes" id="UP000539111">
    <property type="component" value="Unassembled WGS sequence"/>
</dbReference>
<comment type="caution">
    <text evidence="2">The sequence shown here is derived from an EMBL/GenBank/DDBJ whole genome shotgun (WGS) entry which is preliminary data.</text>
</comment>
<keyword evidence="3" id="KW-1185">Reference proteome</keyword>
<dbReference type="AlphaFoldDB" id="A0A7Z0D1W3"/>
<dbReference type="EMBL" id="JACBZP010000001">
    <property type="protein sequence ID" value="NYI67062.1"/>
    <property type="molecule type" value="Genomic_DNA"/>
</dbReference>
<dbReference type="InterPro" id="IPR000871">
    <property type="entry name" value="Beta-lactam_class-A"/>
</dbReference>
<dbReference type="RefSeq" id="WP_179426792.1">
    <property type="nucleotide sequence ID" value="NZ_JACBZP010000001.1"/>
</dbReference>
<accession>A0A7Z0D1W3</accession>
<proteinExistence type="predicted"/>
<evidence type="ECO:0000313" key="3">
    <source>
        <dbReference type="Proteomes" id="UP000539111"/>
    </source>
</evidence>
<organism evidence="2 3">
    <name type="scientific">Spelaeicoccus albus</name>
    <dbReference type="NCBI Taxonomy" id="1280376"/>
    <lineage>
        <taxon>Bacteria</taxon>
        <taxon>Bacillati</taxon>
        <taxon>Actinomycetota</taxon>
        <taxon>Actinomycetes</taxon>
        <taxon>Micrococcales</taxon>
        <taxon>Brevibacteriaceae</taxon>
        <taxon>Spelaeicoccus</taxon>
    </lineage>
</organism>
<evidence type="ECO:0000313" key="2">
    <source>
        <dbReference type="EMBL" id="NYI67062.1"/>
    </source>
</evidence>
<dbReference type="PANTHER" id="PTHR35333">
    <property type="entry name" value="BETA-LACTAMASE"/>
    <property type="match status" value="1"/>
</dbReference>
<dbReference type="EC" id="3.5.2.6" evidence="2"/>
<sequence length="266" mass="28382">MTPDTLAHIIRDHARDGESVSVAIQVEPETWIDYRADERLRSASLIKVPIMMTILDAVRRGAIAPDQQVPTPEPAGGSGVLQNLQQRPYSAHDLLTLMIVVSDNMATNALIDFVGMPAVNEWSKRLGLVDTTLSRHMMDGKAVATGHENFTSARDMAMVLGAVSTGRVPGSDDAMRILLGQQSTGGLPEYLPDGWLLAHKTGELDGLRHDAGIVTTDLQHSATVVVMCDGFRGTDGPARASSIIRAIGRGVYEHLAAGSGLADGRA</sequence>
<dbReference type="InterPro" id="IPR012338">
    <property type="entry name" value="Beta-lactam/transpept-like"/>
</dbReference>
<gene>
    <name evidence="2" type="ORF">BJY26_001368</name>
</gene>
<feature type="domain" description="Beta-lactamase class A catalytic" evidence="1">
    <location>
        <begin position="28"/>
        <end position="227"/>
    </location>
</feature>
<dbReference type="Gene3D" id="3.40.710.10">
    <property type="entry name" value="DD-peptidase/beta-lactamase superfamily"/>
    <property type="match status" value="1"/>
</dbReference>
<dbReference type="InterPro" id="IPR045155">
    <property type="entry name" value="Beta-lactam_cat"/>
</dbReference>
<dbReference type="PANTHER" id="PTHR35333:SF3">
    <property type="entry name" value="BETA-LACTAMASE-TYPE TRANSPEPTIDASE FOLD CONTAINING PROTEIN"/>
    <property type="match status" value="1"/>
</dbReference>
<evidence type="ECO:0000259" key="1">
    <source>
        <dbReference type="Pfam" id="PF13354"/>
    </source>
</evidence>
<protein>
    <submittedName>
        <fullName evidence="2">Beta-lactamase class A</fullName>
        <ecNumber evidence="2">3.5.2.6</ecNumber>
    </submittedName>
</protein>
<dbReference type="Pfam" id="PF13354">
    <property type="entry name" value="Beta-lactamase2"/>
    <property type="match status" value="1"/>
</dbReference>
<dbReference type="GO" id="GO:0046677">
    <property type="term" value="P:response to antibiotic"/>
    <property type="evidence" value="ECO:0007669"/>
    <property type="project" value="InterPro"/>
</dbReference>
<dbReference type="GO" id="GO:0008800">
    <property type="term" value="F:beta-lactamase activity"/>
    <property type="evidence" value="ECO:0007669"/>
    <property type="project" value="UniProtKB-EC"/>
</dbReference>
<dbReference type="GO" id="GO:0030655">
    <property type="term" value="P:beta-lactam antibiotic catabolic process"/>
    <property type="evidence" value="ECO:0007669"/>
    <property type="project" value="InterPro"/>
</dbReference>